<dbReference type="AlphaFoldDB" id="A0A197JTU8"/>
<accession>A0A197JTU8</accession>
<gene>
    <name evidence="1" type="ORF">K457DRAFT_127100</name>
</gene>
<dbReference type="Proteomes" id="UP000078512">
    <property type="component" value="Unassembled WGS sequence"/>
</dbReference>
<dbReference type="EMBL" id="KV442054">
    <property type="protein sequence ID" value="OAQ27729.1"/>
    <property type="molecule type" value="Genomic_DNA"/>
</dbReference>
<dbReference type="Gene3D" id="3.80.10.10">
    <property type="entry name" value="Ribonuclease Inhibitor"/>
    <property type="match status" value="1"/>
</dbReference>
<dbReference type="SUPFAM" id="SSF52047">
    <property type="entry name" value="RNI-like"/>
    <property type="match status" value="1"/>
</dbReference>
<evidence type="ECO:0008006" key="3">
    <source>
        <dbReference type="Google" id="ProtNLM"/>
    </source>
</evidence>
<sequence length="496" mass="56796">MNIVDLPMEILLLLGTFIFKEDTIAAASTCRALRKALASLLWDQLILPERKGFTPVDVNILKKNARFVHTLTYLTTISPNYTIPFPVLTSLSFEFPSWPTTSPGTITPPDRDDYIASIIRLCPGIQNLVLTNAVPCPSVQLWETIFSTLKDPQRLAVTRMDPTDNPSMQAFWRACSRFEELELIGFDILSTNDLPVTPFPRLKRLTHQLNPYYRDSIGQEGQLTWIMCCPNLTALEWRTGNSHFPSRRLVEAIRQNTWPNLESFQLTGADLEDDKSALIVQHLPPLHVFRLSSRSLSKLSFNRLQQRHFVTLRILDLNGCALIISEMVLSVLSGCPLLEDLSAPYFTARDLRRREPARRAWICFGLRRLKVYIVRDREHPHADQLVFEQLSKLVQLEQLELGHDPLRDLNVVLAQNLRSQGALQLRLDSGLDRLAGLKSLFAVEFHGTAQTMRVQEMEWMMENWPELEEVSGKLSRNSQTHALLKEMLEKRDISTF</sequence>
<evidence type="ECO:0000313" key="2">
    <source>
        <dbReference type="Proteomes" id="UP000078512"/>
    </source>
</evidence>
<dbReference type="OrthoDB" id="2411524at2759"/>
<name>A0A197JTU8_9FUNG</name>
<protein>
    <recommendedName>
        <fullName evidence="3">F-box domain-containing protein</fullName>
    </recommendedName>
</protein>
<reference evidence="1 2" key="1">
    <citation type="submission" date="2016-05" db="EMBL/GenBank/DDBJ databases">
        <title>Genome sequencing reveals origins of a unique bacterial endosymbiosis in the earliest lineages of terrestrial Fungi.</title>
        <authorList>
            <consortium name="DOE Joint Genome Institute"/>
            <person name="Uehling J."/>
            <person name="Gryganskyi A."/>
            <person name="Hameed K."/>
            <person name="Tschaplinski T."/>
            <person name="Misztal P."/>
            <person name="Wu S."/>
            <person name="Desiro A."/>
            <person name="Vande Pol N."/>
            <person name="Du Z.-Y."/>
            <person name="Zienkiewicz A."/>
            <person name="Zienkiewicz K."/>
            <person name="Morin E."/>
            <person name="Tisserant E."/>
            <person name="Splivallo R."/>
            <person name="Hainaut M."/>
            <person name="Henrissat B."/>
            <person name="Ohm R."/>
            <person name="Kuo A."/>
            <person name="Yan J."/>
            <person name="Lipzen A."/>
            <person name="Nolan M."/>
            <person name="Labutti K."/>
            <person name="Barry K."/>
            <person name="Goldstein A."/>
            <person name="Labbe J."/>
            <person name="Schadt C."/>
            <person name="Tuskan G."/>
            <person name="Grigoriev I."/>
            <person name="Martin F."/>
            <person name="Vilgalys R."/>
            <person name="Bonito G."/>
        </authorList>
    </citation>
    <scope>NUCLEOTIDE SEQUENCE [LARGE SCALE GENOMIC DNA]</scope>
    <source>
        <strain evidence="1 2">AG-77</strain>
    </source>
</reference>
<proteinExistence type="predicted"/>
<organism evidence="1 2">
    <name type="scientific">Linnemannia elongata AG-77</name>
    <dbReference type="NCBI Taxonomy" id="1314771"/>
    <lineage>
        <taxon>Eukaryota</taxon>
        <taxon>Fungi</taxon>
        <taxon>Fungi incertae sedis</taxon>
        <taxon>Mucoromycota</taxon>
        <taxon>Mortierellomycotina</taxon>
        <taxon>Mortierellomycetes</taxon>
        <taxon>Mortierellales</taxon>
        <taxon>Mortierellaceae</taxon>
        <taxon>Linnemannia</taxon>
    </lineage>
</organism>
<keyword evidence="2" id="KW-1185">Reference proteome</keyword>
<evidence type="ECO:0000313" key="1">
    <source>
        <dbReference type="EMBL" id="OAQ27729.1"/>
    </source>
</evidence>
<dbReference type="InterPro" id="IPR032675">
    <property type="entry name" value="LRR_dom_sf"/>
</dbReference>